<organism evidence="1 2">
    <name type="scientific">Parelaphostrongylus tenuis</name>
    <name type="common">Meningeal worm</name>
    <dbReference type="NCBI Taxonomy" id="148309"/>
    <lineage>
        <taxon>Eukaryota</taxon>
        <taxon>Metazoa</taxon>
        <taxon>Ecdysozoa</taxon>
        <taxon>Nematoda</taxon>
        <taxon>Chromadorea</taxon>
        <taxon>Rhabditida</taxon>
        <taxon>Rhabditina</taxon>
        <taxon>Rhabditomorpha</taxon>
        <taxon>Strongyloidea</taxon>
        <taxon>Metastrongylidae</taxon>
        <taxon>Parelaphostrongylus</taxon>
    </lineage>
</organism>
<dbReference type="AlphaFoldDB" id="A0AAD5LW66"/>
<evidence type="ECO:0000313" key="1">
    <source>
        <dbReference type="EMBL" id="KAJ1346610.1"/>
    </source>
</evidence>
<dbReference type="EMBL" id="JAHQIW010000198">
    <property type="protein sequence ID" value="KAJ1346610.1"/>
    <property type="molecule type" value="Genomic_DNA"/>
</dbReference>
<comment type="caution">
    <text evidence="1">The sequence shown here is derived from an EMBL/GenBank/DDBJ whole genome shotgun (WGS) entry which is preliminary data.</text>
</comment>
<evidence type="ECO:0000313" key="2">
    <source>
        <dbReference type="Proteomes" id="UP001196413"/>
    </source>
</evidence>
<keyword evidence="2" id="KW-1185">Reference proteome</keyword>
<proteinExistence type="predicted"/>
<dbReference type="Proteomes" id="UP001196413">
    <property type="component" value="Unassembled WGS sequence"/>
</dbReference>
<reference evidence="1" key="1">
    <citation type="submission" date="2021-06" db="EMBL/GenBank/DDBJ databases">
        <title>Parelaphostrongylus tenuis whole genome reference sequence.</title>
        <authorList>
            <person name="Garwood T.J."/>
            <person name="Larsen P.A."/>
            <person name="Fountain-Jones N.M."/>
            <person name="Garbe J.R."/>
            <person name="Macchietto M.G."/>
            <person name="Kania S.A."/>
            <person name="Gerhold R.W."/>
            <person name="Richards J.E."/>
            <person name="Wolf T.M."/>
        </authorList>
    </citation>
    <scope>NUCLEOTIDE SEQUENCE</scope>
    <source>
        <strain evidence="1">MNPRO001-30</strain>
        <tissue evidence="1">Meninges</tissue>
    </source>
</reference>
<gene>
    <name evidence="1" type="ORF">KIN20_001466</name>
</gene>
<accession>A0AAD5LW66</accession>
<name>A0AAD5LW66_PARTN</name>
<sequence>MALDEQFAVKVAGMIPYYDATLSLPTGKRSSDFNADKPRIIQINCEEDQDENIAN</sequence>
<protein>
    <submittedName>
        <fullName evidence="1">Uncharacterized protein</fullName>
    </submittedName>
</protein>